<dbReference type="Proteomes" id="UP001589865">
    <property type="component" value="Unassembled WGS sequence"/>
</dbReference>
<evidence type="ECO:0000313" key="2">
    <source>
        <dbReference type="EMBL" id="MFC0407911.1"/>
    </source>
</evidence>
<name>A0ABV6JUB0_9PROT</name>
<gene>
    <name evidence="2" type="ORF">ACFFGY_06590</name>
</gene>
<dbReference type="EMBL" id="JBHLUN010000005">
    <property type="protein sequence ID" value="MFC0407911.1"/>
    <property type="molecule type" value="Genomic_DNA"/>
</dbReference>
<evidence type="ECO:0000313" key="3">
    <source>
        <dbReference type="Proteomes" id="UP001589865"/>
    </source>
</evidence>
<sequence length="165" mass="17177">MAGAAGVMTRLRQALGLGWLSTPPDDSDVVQTAQVKINDLQTVDRVPVVHHFGFSSCAPVNSVTVRLSMGGDTSTSVVLAAVHQASRPRGLKPGQSLLYDIVGSRVFLPGDGTIQVSASGETLRKLVTEVFLELFNSHTHPGNGSPPAQKMTAAHLTGALRGGGP</sequence>
<proteinExistence type="predicted"/>
<keyword evidence="3" id="KW-1185">Reference proteome</keyword>
<organism evidence="2 3">
    <name type="scientific">Roseomonas elaeocarpi</name>
    <dbReference type="NCBI Taxonomy" id="907779"/>
    <lineage>
        <taxon>Bacteria</taxon>
        <taxon>Pseudomonadati</taxon>
        <taxon>Pseudomonadota</taxon>
        <taxon>Alphaproteobacteria</taxon>
        <taxon>Acetobacterales</taxon>
        <taxon>Roseomonadaceae</taxon>
        <taxon>Roseomonas</taxon>
    </lineage>
</organism>
<dbReference type="RefSeq" id="WP_377043642.1">
    <property type="nucleotide sequence ID" value="NZ_JBHLUN010000005.1"/>
</dbReference>
<protein>
    <submittedName>
        <fullName evidence="2">Phage baseplate assembly protein</fullName>
    </submittedName>
</protein>
<feature type="domain" description="Bacteriophage Mu Gp45 N-terminal" evidence="1">
    <location>
        <begin position="25"/>
        <end position="84"/>
    </location>
</feature>
<dbReference type="Pfam" id="PF06890">
    <property type="entry name" value="Phage_Mu_Gp45"/>
    <property type="match status" value="1"/>
</dbReference>
<reference evidence="2 3" key="1">
    <citation type="submission" date="2024-09" db="EMBL/GenBank/DDBJ databases">
        <authorList>
            <person name="Sun Q."/>
            <person name="Mori K."/>
        </authorList>
    </citation>
    <scope>NUCLEOTIDE SEQUENCE [LARGE SCALE GENOMIC DNA]</scope>
    <source>
        <strain evidence="2 3">TBRC 5777</strain>
    </source>
</reference>
<comment type="caution">
    <text evidence="2">The sequence shown here is derived from an EMBL/GenBank/DDBJ whole genome shotgun (WGS) entry which is preliminary data.</text>
</comment>
<dbReference type="InterPro" id="IPR053861">
    <property type="entry name" value="Phage_Mu_Gp45_N"/>
</dbReference>
<accession>A0ABV6JUB0</accession>
<evidence type="ECO:0000259" key="1">
    <source>
        <dbReference type="Pfam" id="PF06890"/>
    </source>
</evidence>